<feature type="region of interest" description="Disordered" evidence="6">
    <location>
        <begin position="336"/>
        <end position="367"/>
    </location>
</feature>
<dbReference type="AlphaFoldDB" id="A0A1J0VJU1"/>
<dbReference type="Gene3D" id="3.30.390.10">
    <property type="entry name" value="Enolase-like, N-terminal domain"/>
    <property type="match status" value="1"/>
</dbReference>
<dbReference type="GO" id="GO:0046872">
    <property type="term" value="F:metal ion binding"/>
    <property type="evidence" value="ECO:0007669"/>
    <property type="project" value="UniProtKB-KW"/>
</dbReference>
<dbReference type="InterPro" id="IPR036849">
    <property type="entry name" value="Enolase-like_C_sf"/>
</dbReference>
<keyword evidence="3" id="KW-0479">Metal-binding</keyword>
<dbReference type="InterPro" id="IPR013341">
    <property type="entry name" value="Mandelate_racemase_N_dom"/>
</dbReference>
<dbReference type="EMBL" id="CP018139">
    <property type="protein sequence ID" value="APE32296.1"/>
    <property type="molecule type" value="Genomic_DNA"/>
</dbReference>
<dbReference type="Pfam" id="PF13378">
    <property type="entry name" value="MR_MLE_C"/>
    <property type="match status" value="1"/>
</dbReference>
<dbReference type="SFLD" id="SFLDS00001">
    <property type="entry name" value="Enolase"/>
    <property type="match status" value="1"/>
</dbReference>
<keyword evidence="5" id="KW-0413">Isomerase</keyword>
<evidence type="ECO:0000259" key="7">
    <source>
        <dbReference type="SMART" id="SM00922"/>
    </source>
</evidence>
<evidence type="ECO:0000256" key="4">
    <source>
        <dbReference type="ARBA" id="ARBA00022842"/>
    </source>
</evidence>
<evidence type="ECO:0000313" key="9">
    <source>
        <dbReference type="Proteomes" id="UP000181985"/>
    </source>
</evidence>
<dbReference type="KEGG" id="hsi:BOX17_15820"/>
<dbReference type="Gene3D" id="3.20.20.120">
    <property type="entry name" value="Enolase-like C-terminal domain"/>
    <property type="match status" value="1"/>
</dbReference>
<dbReference type="SUPFAM" id="SSF54826">
    <property type="entry name" value="Enolase N-terminal domain-like"/>
    <property type="match status" value="1"/>
</dbReference>
<dbReference type="GO" id="GO:0016854">
    <property type="term" value="F:racemase and epimerase activity"/>
    <property type="evidence" value="ECO:0007669"/>
    <property type="project" value="UniProtKB-ARBA"/>
</dbReference>
<name>A0A1J0VJU1_9GAMM</name>
<dbReference type="PANTHER" id="PTHR48073">
    <property type="entry name" value="O-SUCCINYLBENZOATE SYNTHASE-RELATED"/>
    <property type="match status" value="1"/>
</dbReference>
<comment type="cofactor">
    <cofactor evidence="1">
        <name>Mg(2+)</name>
        <dbReference type="ChEBI" id="CHEBI:18420"/>
    </cofactor>
</comment>
<dbReference type="PANTHER" id="PTHR48073:SF2">
    <property type="entry name" value="O-SUCCINYLBENZOATE SYNTHASE"/>
    <property type="match status" value="1"/>
</dbReference>
<evidence type="ECO:0000256" key="2">
    <source>
        <dbReference type="ARBA" id="ARBA00008031"/>
    </source>
</evidence>
<dbReference type="SMART" id="SM00922">
    <property type="entry name" value="MR_MLE"/>
    <property type="match status" value="1"/>
</dbReference>
<evidence type="ECO:0000256" key="3">
    <source>
        <dbReference type="ARBA" id="ARBA00022723"/>
    </source>
</evidence>
<feature type="domain" description="Mandelate racemase/muconate lactonizing enzyme C-terminal" evidence="7">
    <location>
        <begin position="144"/>
        <end position="237"/>
    </location>
</feature>
<accession>A0A1J0VJU1</accession>
<reference evidence="9" key="1">
    <citation type="submission" date="2016-11" db="EMBL/GenBank/DDBJ databases">
        <title>Halolamina sediminis sp. nov., an extremely halophilic archaeon isolated from solar salt.</title>
        <authorList>
            <person name="Koh H.-W."/>
            <person name="Rani S."/>
            <person name="Park S.-J."/>
        </authorList>
    </citation>
    <scope>NUCLEOTIDE SEQUENCE [LARGE SCALE GENOMIC DNA]</scope>
    <source>
        <strain evidence="9">Hb3</strain>
    </source>
</reference>
<dbReference type="InterPro" id="IPR029065">
    <property type="entry name" value="Enolase_C-like"/>
</dbReference>
<organism evidence="8 9">
    <name type="scientific">Halomonas aestuarii</name>
    <dbReference type="NCBI Taxonomy" id="1897729"/>
    <lineage>
        <taxon>Bacteria</taxon>
        <taxon>Pseudomonadati</taxon>
        <taxon>Pseudomonadota</taxon>
        <taxon>Gammaproteobacteria</taxon>
        <taxon>Oceanospirillales</taxon>
        <taxon>Halomonadaceae</taxon>
        <taxon>Halomonas</taxon>
    </lineage>
</organism>
<keyword evidence="9" id="KW-1185">Reference proteome</keyword>
<dbReference type="InterPro" id="IPR013342">
    <property type="entry name" value="Mandelate_racemase_C"/>
</dbReference>
<evidence type="ECO:0000256" key="5">
    <source>
        <dbReference type="ARBA" id="ARBA00023235"/>
    </source>
</evidence>
<evidence type="ECO:0000256" key="1">
    <source>
        <dbReference type="ARBA" id="ARBA00001946"/>
    </source>
</evidence>
<gene>
    <name evidence="8" type="ORF">BOX17_15820</name>
</gene>
<sequence length="367" mass="39539">MRITHLVAYTGELHYDGTAYAFAGGRSYQRFTSTVVVLTTDEGLTGVGEVCPCGPSYMPAFAGGLPACLEELAPHLIGEDPRHVTRLAGIMDRALNGHAYAKAAIDLACWDLLGKAASLPVHVLLGGRLMETMPLHRIVPLAEPEAMANSLAAYREAGFRHFQVKLGHEVEDDIAMMRVLAEGRPPGEVWVGDINGAWRRDQAARFSRALSDLDLILEQPCASYEECLSFRRRSHHPVKLDESLTSLADVQRALRDDAMDAMALKVSKFGGLTPSRVIRDLCVAAGIPMTIEDAWGSGIATAAYAQLAASTPAPCLLNTTDLHRYNTTQLAHGAPAVSRGTMTVSDRPGLGVEPDFSQLTGPIMEHG</sequence>
<dbReference type="Proteomes" id="UP000181985">
    <property type="component" value="Chromosome"/>
</dbReference>
<evidence type="ECO:0000256" key="6">
    <source>
        <dbReference type="SAM" id="MobiDB-lite"/>
    </source>
</evidence>
<dbReference type="FunFam" id="3.30.390.10:FF:000009">
    <property type="entry name" value="Hydrophobic dipeptide epimerase"/>
    <property type="match status" value="1"/>
</dbReference>
<proteinExistence type="inferred from homology"/>
<keyword evidence="4" id="KW-0460">Magnesium</keyword>
<evidence type="ECO:0000313" key="8">
    <source>
        <dbReference type="EMBL" id="APE32296.1"/>
    </source>
</evidence>
<dbReference type="GO" id="GO:0006518">
    <property type="term" value="P:peptide metabolic process"/>
    <property type="evidence" value="ECO:0007669"/>
    <property type="project" value="UniProtKB-ARBA"/>
</dbReference>
<dbReference type="SFLD" id="SFLDG00180">
    <property type="entry name" value="muconate_cycloisomerase"/>
    <property type="match status" value="1"/>
</dbReference>
<dbReference type="Pfam" id="PF02746">
    <property type="entry name" value="MR_MLE_N"/>
    <property type="match status" value="1"/>
</dbReference>
<dbReference type="RefSeq" id="WP_071946309.1">
    <property type="nucleotide sequence ID" value="NZ_CP018139.1"/>
</dbReference>
<protein>
    <submittedName>
        <fullName evidence="8">Mandelate racemase</fullName>
    </submittedName>
</protein>
<dbReference type="SUPFAM" id="SSF51604">
    <property type="entry name" value="Enolase C-terminal domain-like"/>
    <property type="match status" value="1"/>
</dbReference>
<comment type="similarity">
    <text evidence="2">Belongs to the mandelate racemase/muconate lactonizing enzyme family.</text>
</comment>
<dbReference type="InterPro" id="IPR029017">
    <property type="entry name" value="Enolase-like_N"/>
</dbReference>
<dbReference type="OrthoDB" id="9782675at2"/>